<keyword evidence="1" id="KW-0812">Transmembrane</keyword>
<dbReference type="PANTHER" id="PTHR37947:SF1">
    <property type="entry name" value="BLL2462 PROTEIN"/>
    <property type="match status" value="1"/>
</dbReference>
<feature type="transmembrane region" description="Helical" evidence="1">
    <location>
        <begin position="748"/>
        <end position="767"/>
    </location>
</feature>
<feature type="transmembrane region" description="Helical" evidence="1">
    <location>
        <begin position="55"/>
        <end position="72"/>
    </location>
</feature>
<proteinExistence type="predicted"/>
<dbReference type="RefSeq" id="WP_092657764.1">
    <property type="nucleotide sequence ID" value="NZ_FOCX01000002.1"/>
</dbReference>
<evidence type="ECO:0000313" key="4">
    <source>
        <dbReference type="Proteomes" id="UP000198775"/>
    </source>
</evidence>
<dbReference type="SMART" id="SM00327">
    <property type="entry name" value="VWA"/>
    <property type="match status" value="1"/>
</dbReference>
<dbReference type="SUPFAM" id="SSF53300">
    <property type="entry name" value="vWA-like"/>
    <property type="match status" value="1"/>
</dbReference>
<keyword evidence="1" id="KW-1133">Transmembrane helix</keyword>
<feature type="domain" description="VWFA" evidence="2">
    <location>
        <begin position="373"/>
        <end position="555"/>
    </location>
</feature>
<reference evidence="4" key="1">
    <citation type="submission" date="2016-10" db="EMBL/GenBank/DDBJ databases">
        <authorList>
            <person name="Varghese N."/>
            <person name="Submissions S."/>
        </authorList>
    </citation>
    <scope>NUCLEOTIDE SEQUENCE [LARGE SCALE GENOMIC DNA]</scope>
    <source>
        <strain evidence="4">IBRC-M 10043</strain>
    </source>
</reference>
<dbReference type="InterPro" id="IPR029062">
    <property type="entry name" value="Class_I_gatase-like"/>
</dbReference>
<dbReference type="PROSITE" id="PS50234">
    <property type="entry name" value="VWFA"/>
    <property type="match status" value="1"/>
</dbReference>
<protein>
    <submittedName>
        <fullName evidence="3">Mg-chelatase subunit ChlD</fullName>
    </submittedName>
</protein>
<dbReference type="Gene3D" id="3.40.50.410">
    <property type="entry name" value="von Willebrand factor, type A domain"/>
    <property type="match status" value="1"/>
</dbReference>
<dbReference type="AlphaFoldDB" id="A0A1H8FPK7"/>
<dbReference type="CDD" id="cd00198">
    <property type="entry name" value="vWFA"/>
    <property type="match status" value="1"/>
</dbReference>
<dbReference type="Pfam" id="PF00092">
    <property type="entry name" value="VWA"/>
    <property type="match status" value="1"/>
</dbReference>
<dbReference type="InterPro" id="IPR036465">
    <property type="entry name" value="vWFA_dom_sf"/>
</dbReference>
<dbReference type="Gene3D" id="3.40.50.880">
    <property type="match status" value="1"/>
</dbReference>
<dbReference type="EMBL" id="FOCX01000002">
    <property type="protein sequence ID" value="SEN33520.1"/>
    <property type="molecule type" value="Genomic_DNA"/>
</dbReference>
<name>A0A1H8FPK7_9EURY</name>
<evidence type="ECO:0000256" key="1">
    <source>
        <dbReference type="SAM" id="Phobius"/>
    </source>
</evidence>
<accession>A0A1H8FPK7</accession>
<keyword evidence="4" id="KW-1185">Reference proteome</keyword>
<organism evidence="3 4">
    <name type="scientific">Halorientalis persicus</name>
    <dbReference type="NCBI Taxonomy" id="1367881"/>
    <lineage>
        <taxon>Archaea</taxon>
        <taxon>Methanobacteriati</taxon>
        <taxon>Methanobacteriota</taxon>
        <taxon>Stenosarchaea group</taxon>
        <taxon>Halobacteria</taxon>
        <taxon>Halobacteriales</taxon>
        <taxon>Haloarculaceae</taxon>
        <taxon>Halorientalis</taxon>
    </lineage>
</organism>
<feature type="transmembrane region" description="Helical" evidence="1">
    <location>
        <begin position="12"/>
        <end position="34"/>
    </location>
</feature>
<keyword evidence="1" id="KW-0472">Membrane</keyword>
<gene>
    <name evidence="3" type="ORF">SAMN05216388_1002342</name>
</gene>
<dbReference type="SUPFAM" id="SSF52317">
    <property type="entry name" value="Class I glutamine amidotransferase-like"/>
    <property type="match status" value="1"/>
</dbReference>
<evidence type="ECO:0000259" key="2">
    <source>
        <dbReference type="PROSITE" id="PS50234"/>
    </source>
</evidence>
<dbReference type="Proteomes" id="UP000198775">
    <property type="component" value="Unassembled WGS sequence"/>
</dbReference>
<dbReference type="PANTHER" id="PTHR37947">
    <property type="entry name" value="BLL2462 PROTEIN"/>
    <property type="match status" value="1"/>
</dbReference>
<evidence type="ECO:0000313" key="3">
    <source>
        <dbReference type="EMBL" id="SEN33520.1"/>
    </source>
</evidence>
<dbReference type="OrthoDB" id="147382at2157"/>
<sequence length="776" mass="81176">MPVETTLAGLRIGLQRPLVLVALPVAAVLLGLAFRRRERAVFTGRSRALFLASRLVLVTLLVLAAAGPYTLATTDSTGQPTVTMLVDRSASMATTDAAAGELATAIENEGVAVRTRTVGSEADSPVGDAVTSALAPNGSVLLVSDGRVTEGRSLDAAAGVAEQVDASIHAVSLDSNRTERAVAVSGPAKTSTGVANQFRVTVDGVALGDTATTLTVSVDGQRIREETVEGDGGLTFTYNFSETGSHRVTARIEGGDVYDRNDVFRKTVRVVEPPKILYVSRGDYAFEGFLRDVYDVDRAESIPANLSGYYAVVVQNVAAGDLGNVSALQRSVIDGTGLVTVGGPNAFERGNYRESLVTDLLPVTIGEGGETSRVVIAVDISGSTTGSMSAQQALALDVLNQLGDENRVGIVAFNNQVYRIAGLTGVGSSRSFLEDRIRRLESRGSTDVSAGIEGATQMLGSSGTIILLTDGRAQGGNAPGAAARASERGIEVIPVGVGSEIAVDRLQDVAEAGNGVFLRADESNKLRIEFGGETREFQGSGLTVLDRTHFITSGVEFTARPGRTHSVAAARGADLLVAGSDGAPAISAWRYGLGRTVAITAYGESGGLDGLLSAPDSLGITKSVNWAIGDPERLATGITSISDARVGSPATATYEGSSRPSADGYRFTQVDTGQYETTFVPASPGYQSLLAAEYAVNYPREFAAFGQSRAVRTAAERSGGRVFEPDRTAAIAEQVCQEASTVETVTRAWTWLVLVVALLLYLAEVGTRRLVRIRQL</sequence>
<dbReference type="InterPro" id="IPR002035">
    <property type="entry name" value="VWF_A"/>
</dbReference>